<evidence type="ECO:0008006" key="4">
    <source>
        <dbReference type="Google" id="ProtNLM"/>
    </source>
</evidence>
<dbReference type="Proteomes" id="UP000265515">
    <property type="component" value="Unassembled WGS sequence"/>
</dbReference>
<dbReference type="EMBL" id="BFEA01000130">
    <property type="protein sequence ID" value="GBG70405.1"/>
    <property type="molecule type" value="Genomic_DNA"/>
</dbReference>
<accession>A0A388KK14</accession>
<name>A0A388KK14_CHABU</name>
<dbReference type="SUPFAM" id="SSF50630">
    <property type="entry name" value="Acid proteases"/>
    <property type="match status" value="1"/>
</dbReference>
<comment type="caution">
    <text evidence="2">The sequence shown here is derived from an EMBL/GenBank/DDBJ whole genome shotgun (WGS) entry which is preliminary data.</text>
</comment>
<dbReference type="InterPro" id="IPR021109">
    <property type="entry name" value="Peptidase_aspartic_dom_sf"/>
</dbReference>
<reference evidence="2 3" key="1">
    <citation type="journal article" date="2018" name="Cell">
        <title>The Chara Genome: Secondary Complexity and Implications for Plant Terrestrialization.</title>
        <authorList>
            <person name="Nishiyama T."/>
            <person name="Sakayama H."/>
            <person name="Vries J.D."/>
            <person name="Buschmann H."/>
            <person name="Saint-Marcoux D."/>
            <person name="Ullrich K.K."/>
            <person name="Haas F.B."/>
            <person name="Vanderstraeten L."/>
            <person name="Becker D."/>
            <person name="Lang D."/>
            <person name="Vosolsobe S."/>
            <person name="Rombauts S."/>
            <person name="Wilhelmsson P.K.I."/>
            <person name="Janitza P."/>
            <person name="Kern R."/>
            <person name="Heyl A."/>
            <person name="Rumpler F."/>
            <person name="Villalobos L.I.A.C."/>
            <person name="Clay J.M."/>
            <person name="Skokan R."/>
            <person name="Toyoda A."/>
            <person name="Suzuki Y."/>
            <person name="Kagoshima H."/>
            <person name="Schijlen E."/>
            <person name="Tajeshwar N."/>
            <person name="Catarino B."/>
            <person name="Hetherington A.J."/>
            <person name="Saltykova A."/>
            <person name="Bonnot C."/>
            <person name="Breuninger H."/>
            <person name="Symeonidi A."/>
            <person name="Radhakrishnan G.V."/>
            <person name="Van Nieuwerburgh F."/>
            <person name="Deforce D."/>
            <person name="Chang C."/>
            <person name="Karol K.G."/>
            <person name="Hedrich R."/>
            <person name="Ulvskov P."/>
            <person name="Glockner G."/>
            <person name="Delwiche C.F."/>
            <person name="Petrasek J."/>
            <person name="Van de Peer Y."/>
            <person name="Friml J."/>
            <person name="Beilby M."/>
            <person name="Dolan L."/>
            <person name="Kohara Y."/>
            <person name="Sugano S."/>
            <person name="Fujiyama A."/>
            <person name="Delaux P.-M."/>
            <person name="Quint M."/>
            <person name="TheiBen G."/>
            <person name="Hagemann M."/>
            <person name="Harholt J."/>
            <person name="Dunand C."/>
            <person name="Zachgo S."/>
            <person name="Langdale J."/>
            <person name="Maumus F."/>
            <person name="Straeten D.V.D."/>
            <person name="Gould S.B."/>
            <person name="Rensing S.A."/>
        </authorList>
    </citation>
    <scope>NUCLEOTIDE SEQUENCE [LARGE SCALE GENOMIC DNA]</scope>
    <source>
        <strain evidence="2 3">S276</strain>
    </source>
</reference>
<evidence type="ECO:0000256" key="1">
    <source>
        <dbReference type="SAM" id="MobiDB-lite"/>
    </source>
</evidence>
<sequence>MVSVSFQNMMQASPRLLKGLRELLTRLRVEIDENPKPQEEGTEEAEAPRGFANLQRILRDLEDLEKAFAYIRLSLPDREGGEVMRAPPGTKLSFHSLPVRKLKVHIGTHHTDALVDGGAEITLIRRDFATIIGCTVNKEVTGSIRGAGGEIPFAGYVRKCAVKAGIRESIWSFQRMTVMEEMDHDIILGRLWCANVEMIGMHLHDGTYMVDIEDPVTVRGELLRLLGTGGDPPTEKLATWSPTFEDSARKGAFAQMEGMRERVKIMIEEAFSKKEWIKMGLPHKKRRQEDEVLGVMVAEKESEVELGASLPKPKECRKERPEVALEISNLLQLVKAIKYHKVEVDSAILAKFEEEVRKGYCLNGKIVGVQPRVKETAKPGPTIHFLGEQSRKETSESTNQEAKKLSRFRSYWKRPRRRPWKKRKKFSG</sequence>
<dbReference type="AlphaFoldDB" id="A0A388KK14"/>
<dbReference type="Gramene" id="GBG70405">
    <property type="protein sequence ID" value="GBG70405"/>
    <property type="gene ID" value="CBR_g6533"/>
</dbReference>
<evidence type="ECO:0000313" key="2">
    <source>
        <dbReference type="EMBL" id="GBG70405.1"/>
    </source>
</evidence>
<dbReference type="CDD" id="cd00303">
    <property type="entry name" value="retropepsin_like"/>
    <property type="match status" value="1"/>
</dbReference>
<dbReference type="Gene3D" id="2.40.70.10">
    <property type="entry name" value="Acid Proteases"/>
    <property type="match status" value="1"/>
</dbReference>
<proteinExistence type="predicted"/>
<evidence type="ECO:0000313" key="3">
    <source>
        <dbReference type="Proteomes" id="UP000265515"/>
    </source>
</evidence>
<gene>
    <name evidence="2" type="ORF">CBR_g6533</name>
</gene>
<organism evidence="2 3">
    <name type="scientific">Chara braunii</name>
    <name type="common">Braun's stonewort</name>
    <dbReference type="NCBI Taxonomy" id="69332"/>
    <lineage>
        <taxon>Eukaryota</taxon>
        <taxon>Viridiplantae</taxon>
        <taxon>Streptophyta</taxon>
        <taxon>Charophyceae</taxon>
        <taxon>Charales</taxon>
        <taxon>Characeae</taxon>
        <taxon>Chara</taxon>
    </lineage>
</organism>
<feature type="region of interest" description="Disordered" evidence="1">
    <location>
        <begin position="377"/>
        <end position="408"/>
    </location>
</feature>
<keyword evidence="3" id="KW-1185">Reference proteome</keyword>
<protein>
    <recommendedName>
        <fullName evidence="4">Peptidase A2 domain-containing protein</fullName>
    </recommendedName>
</protein>